<dbReference type="PANTHER" id="PTHR46825">
    <property type="entry name" value="D-ALANYL-D-ALANINE-CARBOXYPEPTIDASE/ENDOPEPTIDASE AMPH"/>
    <property type="match status" value="1"/>
</dbReference>
<dbReference type="SUPFAM" id="SSF56601">
    <property type="entry name" value="beta-lactamase/transpeptidase-like"/>
    <property type="match status" value="1"/>
</dbReference>
<keyword evidence="3" id="KW-0472">Membrane</keyword>
<dbReference type="OrthoDB" id="5946976at2759"/>
<feature type="region of interest" description="Disordered" evidence="2">
    <location>
        <begin position="686"/>
        <end position="710"/>
    </location>
</feature>
<evidence type="ECO:0000256" key="2">
    <source>
        <dbReference type="SAM" id="MobiDB-lite"/>
    </source>
</evidence>
<dbReference type="InterPro" id="IPR050491">
    <property type="entry name" value="AmpC-like"/>
</dbReference>
<evidence type="ECO:0000313" key="5">
    <source>
        <dbReference type="EMBL" id="OCH90103.1"/>
    </source>
</evidence>
<dbReference type="Gene3D" id="3.40.710.10">
    <property type="entry name" value="DD-peptidase/beta-lactamase superfamily"/>
    <property type="match status" value="1"/>
</dbReference>
<keyword evidence="3" id="KW-0812">Transmembrane</keyword>
<feature type="transmembrane region" description="Helical" evidence="3">
    <location>
        <begin position="7"/>
        <end position="27"/>
    </location>
</feature>
<reference evidence="5 6" key="1">
    <citation type="submission" date="2016-07" db="EMBL/GenBank/DDBJ databases">
        <title>Draft genome of the white-rot fungus Obba rivulosa 3A-2.</title>
        <authorList>
            <consortium name="DOE Joint Genome Institute"/>
            <person name="Miettinen O."/>
            <person name="Riley R."/>
            <person name="Acob R."/>
            <person name="Barry K."/>
            <person name="Cullen D."/>
            <person name="De Vries R."/>
            <person name="Hainaut M."/>
            <person name="Hatakka A."/>
            <person name="Henrissat B."/>
            <person name="Hilden K."/>
            <person name="Kuo R."/>
            <person name="Labutti K."/>
            <person name="Lipzen A."/>
            <person name="Makela M.R."/>
            <person name="Sandor L."/>
            <person name="Spatafora J.W."/>
            <person name="Grigoriev I.V."/>
            <person name="Hibbett D.S."/>
        </authorList>
    </citation>
    <scope>NUCLEOTIDE SEQUENCE [LARGE SCALE GENOMIC DNA]</scope>
    <source>
        <strain evidence="5 6">3A-2</strain>
    </source>
</reference>
<dbReference type="AlphaFoldDB" id="A0A8E2DNK2"/>
<dbReference type="InterPro" id="IPR012338">
    <property type="entry name" value="Beta-lactam/transpept-like"/>
</dbReference>
<evidence type="ECO:0000313" key="6">
    <source>
        <dbReference type="Proteomes" id="UP000250043"/>
    </source>
</evidence>
<dbReference type="Proteomes" id="UP000250043">
    <property type="component" value="Unassembled WGS sequence"/>
</dbReference>
<organism evidence="5 6">
    <name type="scientific">Obba rivulosa</name>
    <dbReference type="NCBI Taxonomy" id="1052685"/>
    <lineage>
        <taxon>Eukaryota</taxon>
        <taxon>Fungi</taxon>
        <taxon>Dikarya</taxon>
        <taxon>Basidiomycota</taxon>
        <taxon>Agaricomycotina</taxon>
        <taxon>Agaricomycetes</taxon>
        <taxon>Polyporales</taxon>
        <taxon>Gelatoporiaceae</taxon>
        <taxon>Obba</taxon>
    </lineage>
</organism>
<name>A0A8E2DNK2_9APHY</name>
<dbReference type="InterPro" id="IPR001466">
    <property type="entry name" value="Beta-lactam-related"/>
</dbReference>
<feature type="compositionally biased region" description="Basic residues" evidence="2">
    <location>
        <begin position="691"/>
        <end position="701"/>
    </location>
</feature>
<accession>A0A8E2DNK2</accession>
<keyword evidence="3" id="KW-1133">Transmembrane helix</keyword>
<dbReference type="EMBL" id="KV722412">
    <property type="protein sequence ID" value="OCH90103.1"/>
    <property type="molecule type" value="Genomic_DNA"/>
</dbReference>
<proteinExistence type="inferred from homology"/>
<sequence length="738" mass="81093">MVKISGAAIVLCLVGLVGISLLCLNGWDSGQPLATWRAALSFSKASFIVRDVGKDSGTHIGNWAITPQIHNFVEDMRAGLHFRGASIGVVRLVILDFWKWSSEAGESGLKMGKKLHPTSCSKVFLSTSLGLLMDDFASGRNQTKLPPNLDYLTWDTKISSLLPNPEWGPQGAWSSENVSLRDALTHMSGLAAHEMSVSHKDDALDVVQRMRVLKPLRQLHEKWPHNNLMYTLLAHIISTYSAQPYATISATTYDVAHAERSDKLSQAWSLQGRRIPLQHTLRSGNAAEGPEGLISNAVDMTKWLATIMNHGRNPWWHAKGASGIIFPPHIIMETINARTVTDGRMLQPGIPTIGYGLGWRCSSYRDHEVVLHESSGTGFSSYMVFLPSKRLRIVALANSGLLSSLRGAAHDIINHALESPLLEPWWRLQILASGARAVEGVRDKDIIRHTFAEDAGIEDIASEGFHMSLEAYEGTYYNPSYGTFTLCTSTNMSAHCRNILTSFTSVPYYQHANVDHTPNNIHPNPDSFSIVSPNPASTLRPVLYGHWPRSSSTHIGLLPLSQNLSLRPFFRNIFAIPLPSNAFSVDLPAIFPHGFGRNSTPFAYHAGGGMVGLVAWSWFGPRVEFVVQDGAVTGFGFITESGDDLMKWDIILKRPATGRNRSVEARADACAEIGLQAMAGSSSFYPPPSGKWRRGSRHRTHNSASSTCVGSCYHAEKPNETRVLYRKSSNAAEGQLPK</sequence>
<evidence type="ECO:0000259" key="4">
    <source>
        <dbReference type="Pfam" id="PF00144"/>
    </source>
</evidence>
<dbReference type="PANTHER" id="PTHR46825:SF15">
    <property type="entry name" value="BETA-LACTAMASE-RELATED DOMAIN-CONTAINING PROTEIN"/>
    <property type="match status" value="1"/>
</dbReference>
<feature type="domain" description="Beta-lactamase-related" evidence="4">
    <location>
        <begin position="118"/>
        <end position="401"/>
    </location>
</feature>
<gene>
    <name evidence="5" type="ORF">OBBRIDRAFT_804236</name>
</gene>
<evidence type="ECO:0000256" key="1">
    <source>
        <dbReference type="ARBA" id="ARBA00038215"/>
    </source>
</evidence>
<dbReference type="Pfam" id="PF00144">
    <property type="entry name" value="Beta-lactamase"/>
    <property type="match status" value="1"/>
</dbReference>
<comment type="similarity">
    <text evidence="1">Belongs to the peptidase S12 family.</text>
</comment>
<protein>
    <submittedName>
        <fullName evidence="5">Beta-lactamase/transpeptidase-like protein</fullName>
    </submittedName>
</protein>
<evidence type="ECO:0000256" key="3">
    <source>
        <dbReference type="SAM" id="Phobius"/>
    </source>
</evidence>
<keyword evidence="6" id="KW-1185">Reference proteome</keyword>